<sequence length="178" mass="19765">MSFFSGVGHITHSSKLPKGTTREQGIAMLSDHIFFLHCDPHLVKYEAVTPETPPEIPEAMQAKVRGGKATQVFKVTDLVHTIPAGLWDSNVVSTYEITDITDGLFVRIHSPLSIVMDTVWEIKADDDGELELVESMTITCSRLLMGVVKSQCENGWAQIHAKMLGRLEGKEENEESQQ</sequence>
<accession>A0AA40K5B8</accession>
<keyword evidence="3" id="KW-1185">Reference proteome</keyword>
<evidence type="ECO:0000313" key="3">
    <source>
        <dbReference type="Proteomes" id="UP001172155"/>
    </source>
</evidence>
<protein>
    <recommendedName>
        <fullName evidence="1">DUF7053 domain-containing protein</fullName>
    </recommendedName>
</protein>
<gene>
    <name evidence="2" type="ORF">B0T18DRAFT_347380</name>
</gene>
<dbReference type="PANTHER" id="PTHR38117:SF1">
    <property type="entry name" value="DUF3074 DOMAIN-CONTAINING PROTEIN"/>
    <property type="match status" value="1"/>
</dbReference>
<dbReference type="PANTHER" id="PTHR38117">
    <property type="entry name" value="NACHT AND WD40 DOMAIN PROTEIN"/>
    <property type="match status" value="1"/>
</dbReference>
<dbReference type="Proteomes" id="UP001172155">
    <property type="component" value="Unassembled WGS sequence"/>
</dbReference>
<feature type="domain" description="DUF7053" evidence="1">
    <location>
        <begin position="9"/>
        <end position="168"/>
    </location>
</feature>
<dbReference type="InterPro" id="IPR055481">
    <property type="entry name" value="DUF7053"/>
</dbReference>
<organism evidence="2 3">
    <name type="scientific">Schizothecium vesticola</name>
    <dbReference type="NCBI Taxonomy" id="314040"/>
    <lineage>
        <taxon>Eukaryota</taxon>
        <taxon>Fungi</taxon>
        <taxon>Dikarya</taxon>
        <taxon>Ascomycota</taxon>
        <taxon>Pezizomycotina</taxon>
        <taxon>Sordariomycetes</taxon>
        <taxon>Sordariomycetidae</taxon>
        <taxon>Sordariales</taxon>
        <taxon>Schizotheciaceae</taxon>
        <taxon>Schizothecium</taxon>
    </lineage>
</organism>
<dbReference type="EMBL" id="JAUKUD010000004">
    <property type="protein sequence ID" value="KAK0746102.1"/>
    <property type="molecule type" value="Genomic_DNA"/>
</dbReference>
<proteinExistence type="predicted"/>
<evidence type="ECO:0000259" key="1">
    <source>
        <dbReference type="Pfam" id="PF23155"/>
    </source>
</evidence>
<comment type="caution">
    <text evidence="2">The sequence shown here is derived from an EMBL/GenBank/DDBJ whole genome shotgun (WGS) entry which is preliminary data.</text>
</comment>
<dbReference type="Pfam" id="PF23155">
    <property type="entry name" value="DUF7053"/>
    <property type="match status" value="1"/>
</dbReference>
<dbReference type="AlphaFoldDB" id="A0AA40K5B8"/>
<name>A0AA40K5B8_9PEZI</name>
<reference evidence="2" key="1">
    <citation type="submission" date="2023-06" db="EMBL/GenBank/DDBJ databases">
        <title>Genome-scale phylogeny and comparative genomics of the fungal order Sordariales.</title>
        <authorList>
            <consortium name="Lawrence Berkeley National Laboratory"/>
            <person name="Hensen N."/>
            <person name="Bonometti L."/>
            <person name="Westerberg I."/>
            <person name="Brannstrom I.O."/>
            <person name="Guillou S."/>
            <person name="Cros-Aarteil S."/>
            <person name="Calhoun S."/>
            <person name="Haridas S."/>
            <person name="Kuo A."/>
            <person name="Mondo S."/>
            <person name="Pangilinan J."/>
            <person name="Riley R."/>
            <person name="LaButti K."/>
            <person name="Andreopoulos B."/>
            <person name="Lipzen A."/>
            <person name="Chen C."/>
            <person name="Yanf M."/>
            <person name="Daum C."/>
            <person name="Ng V."/>
            <person name="Clum A."/>
            <person name="Steindorff A."/>
            <person name="Ohm R."/>
            <person name="Martin F."/>
            <person name="Silar P."/>
            <person name="Natvig D."/>
            <person name="Lalanne C."/>
            <person name="Gautier V."/>
            <person name="Ament-velasquez S.L."/>
            <person name="Kruys A."/>
            <person name="Hutchinson M.I."/>
            <person name="Powell A.J."/>
            <person name="Barry K."/>
            <person name="Miller A.N."/>
            <person name="Grigoriev I.V."/>
            <person name="Debuchy R."/>
            <person name="Gladieux P."/>
            <person name="Thoren M.H."/>
            <person name="Johannesson H."/>
        </authorList>
    </citation>
    <scope>NUCLEOTIDE SEQUENCE</scope>
    <source>
        <strain evidence="2">SMH3187-1</strain>
    </source>
</reference>
<evidence type="ECO:0000313" key="2">
    <source>
        <dbReference type="EMBL" id="KAK0746102.1"/>
    </source>
</evidence>